<organism evidence="2 3">
    <name type="scientific">Reyranella soli</name>
    <dbReference type="NCBI Taxonomy" id="1230389"/>
    <lineage>
        <taxon>Bacteria</taxon>
        <taxon>Pseudomonadati</taxon>
        <taxon>Pseudomonadota</taxon>
        <taxon>Alphaproteobacteria</taxon>
        <taxon>Hyphomicrobiales</taxon>
        <taxon>Reyranellaceae</taxon>
        <taxon>Reyranella</taxon>
    </lineage>
</organism>
<dbReference type="RefSeq" id="WP_147156480.1">
    <property type="nucleotide sequence ID" value="NZ_BKAJ01000203.1"/>
</dbReference>
<evidence type="ECO:0000313" key="3">
    <source>
        <dbReference type="Proteomes" id="UP000321058"/>
    </source>
</evidence>
<dbReference type="OrthoDB" id="9763403at2"/>
<feature type="chain" id="PRO_5022179625" description="Calcineurin-like phosphoesterase domain-containing protein" evidence="1">
    <location>
        <begin position="20"/>
        <end position="521"/>
    </location>
</feature>
<dbReference type="Proteomes" id="UP000321058">
    <property type="component" value="Unassembled WGS sequence"/>
</dbReference>
<dbReference type="InterPro" id="IPR029052">
    <property type="entry name" value="Metallo-depent_PP-like"/>
</dbReference>
<evidence type="ECO:0008006" key="4">
    <source>
        <dbReference type="Google" id="ProtNLM"/>
    </source>
</evidence>
<dbReference type="SUPFAM" id="SSF56300">
    <property type="entry name" value="Metallo-dependent phosphatases"/>
    <property type="match status" value="1"/>
</dbReference>
<keyword evidence="3" id="KW-1185">Reference proteome</keyword>
<reference evidence="2 3" key="1">
    <citation type="submission" date="2019-07" db="EMBL/GenBank/DDBJ databases">
        <title>Whole genome shotgun sequence of Reyranella soli NBRC 108950.</title>
        <authorList>
            <person name="Hosoyama A."/>
            <person name="Uohara A."/>
            <person name="Ohji S."/>
            <person name="Ichikawa N."/>
        </authorList>
    </citation>
    <scope>NUCLEOTIDE SEQUENCE [LARGE SCALE GENOMIC DNA]</scope>
    <source>
        <strain evidence="2 3">NBRC 108950</strain>
    </source>
</reference>
<feature type="signal peptide" evidence="1">
    <location>
        <begin position="1"/>
        <end position="19"/>
    </location>
</feature>
<gene>
    <name evidence="2" type="ORF">RSO01_83240</name>
</gene>
<sequence>MRSVLVVLAILCMAAAAHAQSAASFAFVLWGEDVDGKPVAMARSVVEHATSCPVLQRASGAWQAMTPRRRPPDGHFRDVLVCETLYPFGEAGAVLVGARRLELPVVTPATPRRVPVMGDSGCRGDLPEKPQPCTGDGFTKVWPFGVIADDEQRSAADLIVHVGDYNYRNTPREMTLSPRATGYDRPLTVKVYDTGDLDDEDVPEVPIGAGYWSQNMQGSPVPDTWAAWRDDFFTPAARLMKVAPWLLVRGNHELCSRAGPGWYYLLDPASALLRRDEGQQSCWPQTPPGWRLGAWPKPPALPFEGQPFPIHIRAPMRIKLGELDIIALDSANAGDAYLYNVDAFVDQFRQVAAMLVERRPTWLVTHRPFWGVVKRIKGVPVDTGPYGFINVTQQAALAKVFPNGLPSNVTAALAGHMHRFQAIGFGDRRPPQLIVGTAGIILSHVQPVPPSPEDKQSILVPKLDGIDAEVVGLMDHGAMVLEPGKAGAWTGAMVSETGRILATCDSSWPRQNRSQSVCRLQ</sequence>
<dbReference type="EMBL" id="BKAJ01000203">
    <property type="protein sequence ID" value="GEP61158.1"/>
    <property type="molecule type" value="Genomic_DNA"/>
</dbReference>
<protein>
    <recommendedName>
        <fullName evidence="4">Calcineurin-like phosphoesterase domain-containing protein</fullName>
    </recommendedName>
</protein>
<evidence type="ECO:0000313" key="2">
    <source>
        <dbReference type="EMBL" id="GEP61158.1"/>
    </source>
</evidence>
<accession>A0A512NQD4</accession>
<proteinExistence type="predicted"/>
<dbReference type="Gene3D" id="3.60.21.10">
    <property type="match status" value="1"/>
</dbReference>
<dbReference type="AlphaFoldDB" id="A0A512NQD4"/>
<name>A0A512NQD4_9HYPH</name>
<evidence type="ECO:0000256" key="1">
    <source>
        <dbReference type="SAM" id="SignalP"/>
    </source>
</evidence>
<keyword evidence="1" id="KW-0732">Signal</keyword>
<comment type="caution">
    <text evidence="2">The sequence shown here is derived from an EMBL/GenBank/DDBJ whole genome shotgun (WGS) entry which is preliminary data.</text>
</comment>